<evidence type="ECO:0000256" key="2">
    <source>
        <dbReference type="ARBA" id="ARBA00022643"/>
    </source>
</evidence>
<dbReference type="InterPro" id="IPR000700">
    <property type="entry name" value="PAS-assoc_C"/>
</dbReference>
<dbReference type="PANTHER" id="PTHR47429">
    <property type="entry name" value="PROTEIN TWIN LOV 1"/>
    <property type="match status" value="1"/>
</dbReference>
<dbReference type="PANTHER" id="PTHR47429:SF2">
    <property type="entry name" value="PROTEIN TWIN LOV 1"/>
    <property type="match status" value="1"/>
</dbReference>
<keyword evidence="7" id="KW-1185">Reference proteome</keyword>
<proteinExistence type="predicted"/>
<dbReference type="STRING" id="402734.SAMN05660918_2152"/>
<dbReference type="InterPro" id="IPR000014">
    <property type="entry name" value="PAS"/>
</dbReference>
<dbReference type="Pfam" id="PF13426">
    <property type="entry name" value="PAS_9"/>
    <property type="match status" value="1"/>
</dbReference>
<evidence type="ECO:0000256" key="3">
    <source>
        <dbReference type="ARBA" id="ARBA00022991"/>
    </source>
</evidence>
<gene>
    <name evidence="6" type="ORF">SAMN05660918_2152</name>
</gene>
<sequence length="160" mass="18753">MFDKYDQAWAKYQKKLRILPLPLISWDVFSTTNLEASNFNSLQKKWVNKEDYHNHIVKKSVVITDKNLTILFATKEISELTGYHSSEIIGKSPRMFQGILTSESTKNSIREAISKKHPFKEVLLNYRKDGSTYWCEIEAYPKFDKKNNLVHFIAFERIAS</sequence>
<dbReference type="EMBL" id="FNYA01000005">
    <property type="protein sequence ID" value="SEJ01348.1"/>
    <property type="molecule type" value="Genomic_DNA"/>
</dbReference>
<feature type="domain" description="PAS" evidence="4">
    <location>
        <begin position="49"/>
        <end position="92"/>
    </location>
</feature>
<dbReference type="RefSeq" id="WP_091312961.1">
    <property type="nucleotide sequence ID" value="NZ_CBCSJU010000006.1"/>
</dbReference>
<protein>
    <submittedName>
        <fullName evidence="6">PAS domain S-box-containing protein</fullName>
    </submittedName>
</protein>
<dbReference type="CDD" id="cd00130">
    <property type="entry name" value="PAS"/>
    <property type="match status" value="1"/>
</dbReference>
<reference evidence="7" key="1">
    <citation type="submission" date="2016-10" db="EMBL/GenBank/DDBJ databases">
        <authorList>
            <person name="Varghese N."/>
            <person name="Submissions S."/>
        </authorList>
    </citation>
    <scope>NUCLEOTIDE SEQUENCE [LARGE SCALE GENOMIC DNA]</scope>
    <source>
        <strain evidence="7">DSM 17934</strain>
    </source>
</reference>
<dbReference type="OrthoDB" id="5760647at2"/>
<evidence type="ECO:0000313" key="7">
    <source>
        <dbReference type="Proteomes" id="UP000199702"/>
    </source>
</evidence>
<evidence type="ECO:0000313" key="6">
    <source>
        <dbReference type="EMBL" id="SEJ01348.1"/>
    </source>
</evidence>
<organism evidence="6 7">
    <name type="scientific">Flavobacterium terrigena</name>
    <dbReference type="NCBI Taxonomy" id="402734"/>
    <lineage>
        <taxon>Bacteria</taxon>
        <taxon>Pseudomonadati</taxon>
        <taxon>Bacteroidota</taxon>
        <taxon>Flavobacteriia</taxon>
        <taxon>Flavobacteriales</taxon>
        <taxon>Flavobacteriaceae</taxon>
        <taxon>Flavobacterium</taxon>
    </lineage>
</organism>
<feature type="domain" description="PAC" evidence="5">
    <location>
        <begin position="117"/>
        <end position="160"/>
    </location>
</feature>
<dbReference type="SUPFAM" id="SSF55785">
    <property type="entry name" value="PYP-like sensor domain (PAS domain)"/>
    <property type="match status" value="1"/>
</dbReference>
<dbReference type="InterPro" id="IPR035965">
    <property type="entry name" value="PAS-like_dom_sf"/>
</dbReference>
<keyword evidence="2" id="KW-0288">FMN</keyword>
<evidence type="ECO:0000259" key="5">
    <source>
        <dbReference type="PROSITE" id="PS50113"/>
    </source>
</evidence>
<dbReference type="PROSITE" id="PS50112">
    <property type="entry name" value="PAS"/>
    <property type="match status" value="1"/>
</dbReference>
<dbReference type="PROSITE" id="PS50113">
    <property type="entry name" value="PAC"/>
    <property type="match status" value="1"/>
</dbReference>
<evidence type="ECO:0000259" key="4">
    <source>
        <dbReference type="PROSITE" id="PS50112"/>
    </source>
</evidence>
<evidence type="ECO:0000256" key="1">
    <source>
        <dbReference type="ARBA" id="ARBA00022630"/>
    </source>
</evidence>
<name>A0A1H6V9X9_9FLAO</name>
<dbReference type="Gene3D" id="3.30.450.20">
    <property type="entry name" value="PAS domain"/>
    <property type="match status" value="1"/>
</dbReference>
<dbReference type="Proteomes" id="UP000199702">
    <property type="component" value="Unassembled WGS sequence"/>
</dbReference>
<keyword evidence="3" id="KW-0157">Chromophore</keyword>
<dbReference type="AlphaFoldDB" id="A0A1H6V9X9"/>
<keyword evidence="1" id="KW-0285">Flavoprotein</keyword>
<accession>A0A1H6V9X9</accession>
<dbReference type="NCBIfam" id="TIGR00229">
    <property type="entry name" value="sensory_box"/>
    <property type="match status" value="1"/>
</dbReference>